<reference evidence="2 3" key="1">
    <citation type="submission" date="2018-05" db="EMBL/GenBank/DDBJ databases">
        <title>Genome sequencing and assembly of the regulated plant pathogen Lachnellula willkommii and related sister species for the development of diagnostic species identification markers.</title>
        <authorList>
            <person name="Giroux E."/>
            <person name="Bilodeau G."/>
        </authorList>
    </citation>
    <scope>NUCLEOTIDE SEQUENCE [LARGE SCALE GENOMIC DNA]</scope>
    <source>
        <strain evidence="2 3">CBS 185.66</strain>
    </source>
</reference>
<dbReference type="RefSeq" id="XP_031002158.1">
    <property type="nucleotide sequence ID" value="XM_031153235.1"/>
</dbReference>
<feature type="compositionally biased region" description="Low complexity" evidence="1">
    <location>
        <begin position="125"/>
        <end position="146"/>
    </location>
</feature>
<dbReference type="AlphaFoldDB" id="A0A8H8QX60"/>
<feature type="compositionally biased region" description="Polar residues" evidence="1">
    <location>
        <begin position="153"/>
        <end position="162"/>
    </location>
</feature>
<feature type="region of interest" description="Disordered" evidence="1">
    <location>
        <begin position="124"/>
        <end position="162"/>
    </location>
</feature>
<sequence length="385" mass="41752">MPCLDAPIFFEYRARKLRMERTLGNTTCSKGHIHPPWNTTGLLRIAKCESVCGFCQKETKTAANLRKVTTATLCTHADYSGHQLTRTQHVAIHIKNEALSLTIAEGSSGRGRLEITHALERDSSLSHISQLSSSSSDSNASRSNASPPCPQLTLPSTPESFSPSAVLMSMHAHQPQHVHQGMQSNSRASYPTATASAGLMLPHAQPNSPLPFSYPYATHSNSAPAPSNNSSYVGAMSNTNINALYAPHNDPFRPLRERKIHTKTAWTVIPATEGYAVMEFCKSQSVAQPVSVSVPPTGTGAANMFGHDAITGSSSRVVGGGSRGGTMRTPCYNRETLFDEEWMAHMRDVHGIFCLWPETWIRRIEVLDLEPFGGDIGGIGELIEG</sequence>
<accession>A0A8H8QX60</accession>
<dbReference type="GeneID" id="41988513"/>
<evidence type="ECO:0000313" key="3">
    <source>
        <dbReference type="Proteomes" id="UP000431533"/>
    </source>
</evidence>
<protein>
    <submittedName>
        <fullName evidence="2">Uncharacterized protein</fullName>
    </submittedName>
</protein>
<evidence type="ECO:0000256" key="1">
    <source>
        <dbReference type="SAM" id="MobiDB-lite"/>
    </source>
</evidence>
<dbReference type="Proteomes" id="UP000431533">
    <property type="component" value="Unassembled WGS sequence"/>
</dbReference>
<comment type="caution">
    <text evidence="2">The sequence shown here is derived from an EMBL/GenBank/DDBJ whole genome shotgun (WGS) entry which is preliminary data.</text>
</comment>
<organism evidence="2 3">
    <name type="scientific">Lachnellula hyalina</name>
    <dbReference type="NCBI Taxonomy" id="1316788"/>
    <lineage>
        <taxon>Eukaryota</taxon>
        <taxon>Fungi</taxon>
        <taxon>Dikarya</taxon>
        <taxon>Ascomycota</taxon>
        <taxon>Pezizomycotina</taxon>
        <taxon>Leotiomycetes</taxon>
        <taxon>Helotiales</taxon>
        <taxon>Lachnaceae</taxon>
        <taxon>Lachnellula</taxon>
    </lineage>
</organism>
<keyword evidence="3" id="KW-1185">Reference proteome</keyword>
<gene>
    <name evidence="2" type="ORF">LHYA1_G008315</name>
</gene>
<name>A0A8H8QX60_9HELO</name>
<dbReference type="EMBL" id="QGMH01000185">
    <property type="protein sequence ID" value="TVY23370.1"/>
    <property type="molecule type" value="Genomic_DNA"/>
</dbReference>
<evidence type="ECO:0000313" key="2">
    <source>
        <dbReference type="EMBL" id="TVY23370.1"/>
    </source>
</evidence>
<feature type="non-terminal residue" evidence="2">
    <location>
        <position position="1"/>
    </location>
</feature>
<dbReference type="OrthoDB" id="3563175at2759"/>
<proteinExistence type="predicted"/>